<name>A0ABT0QCK3_9FLAO</name>
<accession>A0ABT0QCK3</accession>
<reference evidence="2" key="1">
    <citation type="submission" date="2022-05" db="EMBL/GenBank/DDBJ databases">
        <authorList>
            <person name="Park J.-S."/>
        </authorList>
    </citation>
    <scope>NUCLEOTIDE SEQUENCE</scope>
    <source>
        <strain evidence="2">2012CJ34-3</strain>
    </source>
</reference>
<evidence type="ECO:0000313" key="2">
    <source>
        <dbReference type="EMBL" id="MCL6294680.1"/>
    </source>
</evidence>
<dbReference type="Proteomes" id="UP001165381">
    <property type="component" value="Unassembled WGS sequence"/>
</dbReference>
<proteinExistence type="predicted"/>
<dbReference type="EMBL" id="JAMFLZ010000002">
    <property type="protein sequence ID" value="MCL6294680.1"/>
    <property type="molecule type" value="Genomic_DNA"/>
</dbReference>
<keyword evidence="3" id="KW-1185">Reference proteome</keyword>
<evidence type="ECO:0000259" key="1">
    <source>
        <dbReference type="Pfam" id="PF03016"/>
    </source>
</evidence>
<comment type="caution">
    <text evidence="2">The sequence shown here is derived from an EMBL/GenBank/DDBJ whole genome shotgun (WGS) entry which is preliminary data.</text>
</comment>
<feature type="domain" description="Exostosin GT47" evidence="1">
    <location>
        <begin position="217"/>
        <end position="292"/>
    </location>
</feature>
<evidence type="ECO:0000313" key="3">
    <source>
        <dbReference type="Proteomes" id="UP001165381"/>
    </source>
</evidence>
<gene>
    <name evidence="2" type="ORF">M3P09_06715</name>
</gene>
<protein>
    <submittedName>
        <fullName evidence="2">Glycosyltransferase family 47 protein</fullName>
    </submittedName>
</protein>
<dbReference type="Pfam" id="PF03016">
    <property type="entry name" value="Exostosin_GT47"/>
    <property type="match status" value="1"/>
</dbReference>
<sequence length="342" mass="40462">MLKLYTDKTFLKEQHRSKVFPLLFDLFYLKNKTLVSYYAIIDDISDCDIVVFPIDYSSFFKKRNAFNKLNKAAKKNQKPIWLYTSGDYGFTVYIANSYNFRLGGLNSKLHNSTVIIPSFINDPYQSNLKESFSTLKKKNKPNIGFVGHAQGGLLKYIKEYLSYMKTNFNRKLKQNKIDFQPFYPSSIKRKEYLDLLLISNKIEAQFVLRKKYRAGVKTIEDKQKTTQEFYQNIYNNAYTFCIRGAGNFSVRFYETLAVGRIPVLLNTDCRLPLSDIIDWKKHCVILDVTKKESLEEQILKFHNSKGEDEFETIQKNNRNLWETHLKRESFFIKFYKVFKKQK</sequence>
<dbReference type="InterPro" id="IPR040911">
    <property type="entry name" value="Exostosin_GT47"/>
</dbReference>
<dbReference type="RefSeq" id="WP_249972517.1">
    <property type="nucleotide sequence ID" value="NZ_JAMFLZ010000002.1"/>
</dbReference>
<organism evidence="2 3">
    <name type="scientific">Jejuia spongiicola</name>
    <dbReference type="NCBI Taxonomy" id="2942207"/>
    <lineage>
        <taxon>Bacteria</taxon>
        <taxon>Pseudomonadati</taxon>
        <taxon>Bacteroidota</taxon>
        <taxon>Flavobacteriia</taxon>
        <taxon>Flavobacteriales</taxon>
        <taxon>Flavobacteriaceae</taxon>
        <taxon>Jejuia</taxon>
    </lineage>
</organism>